<dbReference type="Proteomes" id="UP001219537">
    <property type="component" value="Plasmid p_1"/>
</dbReference>
<protein>
    <submittedName>
        <fullName evidence="2">Ribonuclease E inhibitor RraB</fullName>
    </submittedName>
</protein>
<geneLocation type="plasmid" evidence="2 3">
    <name>p_1</name>
</geneLocation>
<dbReference type="RefSeq" id="WP_274292242.1">
    <property type="nucleotide sequence ID" value="NZ_CP117990.1"/>
</dbReference>
<reference evidence="2" key="1">
    <citation type="submission" date="2023-02" db="EMBL/GenBank/DDBJ databases">
        <title>Isolation, identification, and genome analysis of Vibrio campbellii in the Penaeus vannamei larvae stage.</title>
        <authorList>
            <person name="Huang T."/>
            <person name="Zhang B."/>
        </authorList>
    </citation>
    <scope>NUCLEOTIDE SEQUENCE</scope>
    <source>
        <strain evidence="2">20220413_1</strain>
        <plasmid evidence="2">p_1</plasmid>
    </source>
</reference>
<proteinExistence type="predicted"/>
<name>A0AAQ2Y4G2_9VIBR</name>
<organism evidence="2 3">
    <name type="scientific">Vibrio campbellii</name>
    <dbReference type="NCBI Taxonomy" id="680"/>
    <lineage>
        <taxon>Bacteria</taxon>
        <taxon>Pseudomonadati</taxon>
        <taxon>Pseudomonadota</taxon>
        <taxon>Gammaproteobacteria</taxon>
        <taxon>Vibrionales</taxon>
        <taxon>Vibrionaceae</taxon>
        <taxon>Vibrio</taxon>
    </lineage>
</organism>
<dbReference type="EMBL" id="CP117990">
    <property type="protein sequence ID" value="WDG12030.1"/>
    <property type="molecule type" value="Genomic_DNA"/>
</dbReference>
<evidence type="ECO:0000259" key="1">
    <source>
        <dbReference type="Pfam" id="PF06877"/>
    </source>
</evidence>
<sequence>MSIINRLMESAECDVDVLRRLDAEGDNFSLFRKVDFHFKCPDFEKADVVAGFINDFQFGAAEHIVQGELHYVNVKITMPINQNIISCVSGFMLCVAELYKVEFDGWGCVASSN</sequence>
<keyword evidence="2" id="KW-0614">Plasmid</keyword>
<feature type="domain" description="Regulator of ribonuclease activity B" evidence="1">
    <location>
        <begin position="15"/>
        <end position="108"/>
    </location>
</feature>
<evidence type="ECO:0000313" key="3">
    <source>
        <dbReference type="Proteomes" id="UP001219537"/>
    </source>
</evidence>
<dbReference type="SUPFAM" id="SSF89946">
    <property type="entry name" value="Hypothetical protein VC0424"/>
    <property type="match status" value="1"/>
</dbReference>
<gene>
    <name evidence="2" type="ORF">PUN50_26800</name>
</gene>
<dbReference type="InterPro" id="IPR036701">
    <property type="entry name" value="RraB-like_sf"/>
</dbReference>
<dbReference type="Gene3D" id="3.30.70.970">
    <property type="entry name" value="RraB-like"/>
    <property type="match status" value="1"/>
</dbReference>
<accession>A0AAQ2Y4G2</accession>
<dbReference type="Pfam" id="PF06877">
    <property type="entry name" value="RraB"/>
    <property type="match status" value="1"/>
</dbReference>
<dbReference type="AlphaFoldDB" id="A0AAQ2Y4G2"/>
<evidence type="ECO:0000313" key="2">
    <source>
        <dbReference type="EMBL" id="WDG12030.1"/>
    </source>
</evidence>
<dbReference type="InterPro" id="IPR009671">
    <property type="entry name" value="RraB_dom"/>
</dbReference>